<dbReference type="EMBL" id="DSZN01000037">
    <property type="protein sequence ID" value="HGQ85189.1"/>
    <property type="molecule type" value="Genomic_DNA"/>
</dbReference>
<comment type="caution">
    <text evidence="1">The sequence shown here is derived from an EMBL/GenBank/DDBJ whole genome shotgun (WGS) entry which is preliminary data.</text>
</comment>
<evidence type="ECO:0000313" key="1">
    <source>
        <dbReference type="EMBL" id="HGQ85189.1"/>
    </source>
</evidence>
<dbReference type="InterPro" id="IPR022061">
    <property type="entry name" value="DUF3617"/>
</dbReference>
<dbReference type="Pfam" id="PF12276">
    <property type="entry name" value="DUF3617"/>
    <property type="match status" value="1"/>
</dbReference>
<name>A0A7C4JQ66_9BACT</name>
<gene>
    <name evidence="1" type="ORF">ENT66_02100</name>
</gene>
<dbReference type="AlphaFoldDB" id="A0A7C4JQ66"/>
<reference evidence="1" key="1">
    <citation type="journal article" date="2020" name="mSystems">
        <title>Genome- and Community-Level Interaction Insights into Carbon Utilization and Element Cycling Functions of Hydrothermarchaeota in Hydrothermal Sediment.</title>
        <authorList>
            <person name="Zhou Z."/>
            <person name="Liu Y."/>
            <person name="Xu W."/>
            <person name="Pan J."/>
            <person name="Luo Z.H."/>
            <person name="Li M."/>
        </authorList>
    </citation>
    <scope>NUCLEOTIDE SEQUENCE [LARGE SCALE GENOMIC DNA]</scope>
    <source>
        <strain evidence="1">SpSt-6</strain>
    </source>
</reference>
<proteinExistence type="predicted"/>
<accession>A0A7C4JQ66</accession>
<organism evidence="1">
    <name type="scientific">Thermodesulfobacterium geofontis</name>
    <dbReference type="NCBI Taxonomy" id="1295609"/>
    <lineage>
        <taxon>Bacteria</taxon>
        <taxon>Pseudomonadati</taxon>
        <taxon>Thermodesulfobacteriota</taxon>
        <taxon>Thermodesulfobacteria</taxon>
        <taxon>Thermodesulfobacteriales</taxon>
        <taxon>Thermodesulfobacteriaceae</taxon>
        <taxon>Thermodesulfobacterium</taxon>
    </lineage>
</organism>
<sequence length="138" mass="15579">MHKKILPFFIVVSLFFFACKSKPSGPNMREGKWEITVKTETTGKMSFQMPPQTFTQCITKDNAIPQRVEPNQDCKITKSTISGDTVNWTVECKTSEGPVISEGTVTYKGEHFDGVVKMKHFGMDITQYMAGKWIGECK</sequence>
<protein>
    <submittedName>
        <fullName evidence="1">DUF3617 family protein</fullName>
    </submittedName>
</protein>
<dbReference type="PROSITE" id="PS51257">
    <property type="entry name" value="PROKAR_LIPOPROTEIN"/>
    <property type="match status" value="1"/>
</dbReference>